<gene>
    <name evidence="1" type="ORF">KTT_34940</name>
</gene>
<comment type="caution">
    <text evidence="1">The sequence shown here is derived from an EMBL/GenBank/DDBJ whole genome shotgun (WGS) entry which is preliminary data.</text>
</comment>
<keyword evidence="2" id="KW-1185">Reference proteome</keyword>
<name>A0A402A3M0_9CHLR</name>
<dbReference type="EMBL" id="BIFR01000001">
    <property type="protein sequence ID" value="GCE13635.1"/>
    <property type="molecule type" value="Genomic_DNA"/>
</dbReference>
<dbReference type="Proteomes" id="UP000287352">
    <property type="component" value="Unassembled WGS sequence"/>
</dbReference>
<evidence type="ECO:0000313" key="1">
    <source>
        <dbReference type="EMBL" id="GCE13635.1"/>
    </source>
</evidence>
<evidence type="ECO:0000313" key="2">
    <source>
        <dbReference type="Proteomes" id="UP000287352"/>
    </source>
</evidence>
<accession>A0A402A3M0</accession>
<dbReference type="AlphaFoldDB" id="A0A402A3M0"/>
<organism evidence="1 2">
    <name type="scientific">Tengunoibacter tsumagoiensis</name>
    <dbReference type="NCBI Taxonomy" id="2014871"/>
    <lineage>
        <taxon>Bacteria</taxon>
        <taxon>Bacillati</taxon>
        <taxon>Chloroflexota</taxon>
        <taxon>Ktedonobacteria</taxon>
        <taxon>Ktedonobacterales</taxon>
        <taxon>Dictyobacteraceae</taxon>
        <taxon>Tengunoibacter</taxon>
    </lineage>
</organism>
<protein>
    <submittedName>
        <fullName evidence="1">Uncharacterized protein</fullName>
    </submittedName>
</protein>
<dbReference type="OrthoDB" id="148860at2"/>
<proteinExistence type="predicted"/>
<dbReference type="RefSeq" id="WP_126581144.1">
    <property type="nucleotide sequence ID" value="NZ_BIFR01000001.1"/>
</dbReference>
<sequence length="297" mass="34505">MPKDTEQQHAMQQYEQIVSTVFTCRSVVKYNLSLSEDQKKELLDEIDISLDILRTHIIPEAGSKPATSKKTAHAATSVNAAMRVPDDQIDESMQAHHTLQSLYRMYYIFLDTNQSTNINTFIERFNGIMSTITNVQYTMEQHYRGYSAHSAHEPIDEQLKMVSVFVADLYYIFMEFLRGLSDVLQHHHVQLETEKLAFFSDETQKQQAPSPKQEKKELMPLFGAYRAHQLINEQRGHMAARISDATVFIEFLKEQLEKKTSTREEVIHRLHTMKRLLYDLSIILADYEKASSTLFYT</sequence>
<reference evidence="2" key="1">
    <citation type="submission" date="2018-12" db="EMBL/GenBank/DDBJ databases">
        <title>Tengunoibacter tsumagoiensis gen. nov., sp. nov., Dictyobacter kobayashii sp. nov., D. alpinus sp. nov., and D. joshuensis sp. nov. and description of Dictyobacteraceae fam. nov. within the order Ktedonobacterales isolated from Tengu-no-mugimeshi.</title>
        <authorList>
            <person name="Wang C.M."/>
            <person name="Zheng Y."/>
            <person name="Sakai Y."/>
            <person name="Toyoda A."/>
            <person name="Minakuchi Y."/>
            <person name="Abe K."/>
            <person name="Yokota A."/>
            <person name="Yabe S."/>
        </authorList>
    </citation>
    <scope>NUCLEOTIDE SEQUENCE [LARGE SCALE GENOMIC DNA]</scope>
    <source>
        <strain evidence="2">Uno3</strain>
    </source>
</reference>